<dbReference type="GO" id="GO:0016020">
    <property type="term" value="C:membrane"/>
    <property type="evidence" value="ECO:0007669"/>
    <property type="project" value="TreeGrafter"/>
</dbReference>
<dbReference type="PANTHER" id="PTHR28654">
    <property type="entry name" value="AXIN INTERACTOR, DORSALIZATION-ASSOCIATED PROTEIN"/>
    <property type="match status" value="1"/>
</dbReference>
<dbReference type="InterPro" id="IPR011990">
    <property type="entry name" value="TPR-like_helical_dom_sf"/>
</dbReference>
<dbReference type="CDD" id="cd24142">
    <property type="entry name" value="ACL4-like"/>
    <property type="match status" value="1"/>
</dbReference>
<name>A0AAD5AS66_SILAS</name>
<feature type="region of interest" description="Disordered" evidence="1">
    <location>
        <begin position="269"/>
        <end position="298"/>
    </location>
</feature>
<dbReference type="GO" id="GO:0035091">
    <property type="term" value="F:phosphatidylinositol binding"/>
    <property type="evidence" value="ECO:0007669"/>
    <property type="project" value="TreeGrafter"/>
</dbReference>
<reference evidence="2" key="1">
    <citation type="submission" date="2018-07" db="EMBL/GenBank/DDBJ databases">
        <title>Comparative genomics of catfishes provides insights into carnivory and benthic adaptation.</title>
        <authorList>
            <person name="Zhang Y."/>
            <person name="Wang D."/>
            <person name="Peng Z."/>
            <person name="Zheng S."/>
            <person name="Shao F."/>
            <person name="Tao W."/>
        </authorList>
    </citation>
    <scope>NUCLEOTIDE SEQUENCE</scope>
    <source>
        <strain evidence="2">Chongqing</strain>
    </source>
</reference>
<feature type="compositionally biased region" description="Acidic residues" evidence="1">
    <location>
        <begin position="424"/>
        <end position="440"/>
    </location>
</feature>
<dbReference type="AlphaFoldDB" id="A0AAD5AS66"/>
<evidence type="ECO:0000313" key="2">
    <source>
        <dbReference type="EMBL" id="KAI5620829.1"/>
    </source>
</evidence>
<keyword evidence="3" id="KW-1185">Reference proteome</keyword>
<protein>
    <submittedName>
        <fullName evidence="2">Assembly chaperone of rpl4</fullName>
    </submittedName>
</protein>
<organism evidence="2 3">
    <name type="scientific">Silurus asotus</name>
    <name type="common">Amur catfish</name>
    <name type="synonym">Parasilurus asotus</name>
    <dbReference type="NCBI Taxonomy" id="30991"/>
    <lineage>
        <taxon>Eukaryota</taxon>
        <taxon>Metazoa</taxon>
        <taxon>Chordata</taxon>
        <taxon>Craniata</taxon>
        <taxon>Vertebrata</taxon>
        <taxon>Euteleostomi</taxon>
        <taxon>Actinopterygii</taxon>
        <taxon>Neopterygii</taxon>
        <taxon>Teleostei</taxon>
        <taxon>Ostariophysi</taxon>
        <taxon>Siluriformes</taxon>
        <taxon>Siluridae</taxon>
        <taxon>Silurus</taxon>
    </lineage>
</organism>
<dbReference type="Gene3D" id="1.25.40.10">
    <property type="entry name" value="Tetratricopeptide repeat domain"/>
    <property type="match status" value="2"/>
</dbReference>
<comment type="caution">
    <text evidence="2">The sequence shown here is derived from an EMBL/GenBank/DDBJ whole genome shotgun (WGS) entry which is preliminary data.</text>
</comment>
<dbReference type="Proteomes" id="UP001205998">
    <property type="component" value="Unassembled WGS sequence"/>
</dbReference>
<feature type="compositionally biased region" description="Acidic residues" evidence="1">
    <location>
        <begin position="280"/>
        <end position="291"/>
    </location>
</feature>
<dbReference type="GO" id="GO:0048264">
    <property type="term" value="P:determination of ventral identity"/>
    <property type="evidence" value="ECO:0007669"/>
    <property type="project" value="TreeGrafter"/>
</dbReference>
<dbReference type="EMBL" id="MU551640">
    <property type="protein sequence ID" value="KAI5620829.1"/>
    <property type="molecule type" value="Genomic_DNA"/>
</dbReference>
<gene>
    <name evidence="2" type="ORF">C0J50_19557</name>
</gene>
<feature type="region of interest" description="Disordered" evidence="1">
    <location>
        <begin position="398"/>
        <end position="440"/>
    </location>
</feature>
<dbReference type="SUPFAM" id="SSF48452">
    <property type="entry name" value="TPR-like"/>
    <property type="match status" value="1"/>
</dbReference>
<accession>A0AAD5AS66</accession>
<proteinExistence type="predicted"/>
<evidence type="ECO:0000313" key="3">
    <source>
        <dbReference type="Proteomes" id="UP001205998"/>
    </source>
</evidence>
<sequence length="440" mass="49951">MRDCVIITRQRLVQFTLLNKSLRINQKVPEATAMSPQDRMKAKMKERAKKKTAGKYTIEQLLEKTEECMDNFDFPMAKMFCQRALDIEPTNLTVLDMLGNICAELGEMDKAKQISFSLRLDSAYVFLKAVELSPEEGHSKYMYLGQVHTGAEAVQYFSKGIEVMLRATDKQVNEVSSMGAAALPLESSITPKDVSVAFCSIAEIFFTDLCMEEGAAERCKEAIEKALHYDQNNPEALQLMASYLFSIEKPEEGRDYLIKSVSSWLPSRQKEEESLASSEQPDDDDDEEEEERVQSNIPPYESRITTAKLLIEVEEFEMATDVLEGLLEEDDEVVQVWYLLGWLYYLQLDKPGSTEDSESLKKSSRIYLTKAKKLYTKLHCEDAPMLEHTEQLLQELGGELVAEDDGDEAGPSIDDIGDDFIQCSEDEDNDEDDDDESMEH</sequence>
<dbReference type="PANTHER" id="PTHR28654:SF1">
    <property type="entry name" value="AXIN INTERACTOR, DORSALIZATION-ASSOCIATED PROTEIN"/>
    <property type="match status" value="1"/>
</dbReference>
<evidence type="ECO:0000256" key="1">
    <source>
        <dbReference type="SAM" id="MobiDB-lite"/>
    </source>
</evidence>